<keyword evidence="5 8" id="KW-0812">Transmembrane</keyword>
<evidence type="ECO:0000256" key="1">
    <source>
        <dbReference type="ARBA" id="ARBA00004429"/>
    </source>
</evidence>
<evidence type="ECO:0000256" key="5">
    <source>
        <dbReference type="ARBA" id="ARBA00022692"/>
    </source>
</evidence>
<feature type="transmembrane region" description="Helical" evidence="8">
    <location>
        <begin position="118"/>
        <end position="138"/>
    </location>
</feature>
<proteinExistence type="inferred from homology"/>
<dbReference type="Gene3D" id="1.20.1250.20">
    <property type="entry name" value="MFS general substrate transporter like domains"/>
    <property type="match status" value="1"/>
</dbReference>
<feature type="transmembrane region" description="Helical" evidence="8">
    <location>
        <begin position="54"/>
        <end position="73"/>
    </location>
</feature>
<organism evidence="10 11">
    <name type="scientific">Kocuria marina subsp. indica</name>
    <dbReference type="NCBI Taxonomy" id="1049583"/>
    <lineage>
        <taxon>Bacteria</taxon>
        <taxon>Bacillati</taxon>
        <taxon>Actinomycetota</taxon>
        <taxon>Actinomycetes</taxon>
        <taxon>Micrococcales</taxon>
        <taxon>Micrococcaceae</taxon>
        <taxon>Kocuria</taxon>
    </lineage>
</organism>
<evidence type="ECO:0000313" key="11">
    <source>
        <dbReference type="Proteomes" id="UP000192929"/>
    </source>
</evidence>
<gene>
    <name evidence="10" type="ORF">SAMN06296028_10880</name>
</gene>
<dbReference type="FunFam" id="1.20.1720.10:FF:000004">
    <property type="entry name" value="EmrB/QacA family drug resistance transporter"/>
    <property type="match status" value="1"/>
</dbReference>
<feature type="transmembrane region" description="Helical" evidence="8">
    <location>
        <begin position="85"/>
        <end position="106"/>
    </location>
</feature>
<dbReference type="PANTHER" id="PTHR23501:SF191">
    <property type="entry name" value="VACUOLAR BASIC AMINO ACID TRANSPORTER 4"/>
    <property type="match status" value="1"/>
</dbReference>
<keyword evidence="3" id="KW-0813">Transport</keyword>
<feature type="transmembrane region" description="Helical" evidence="8">
    <location>
        <begin position="202"/>
        <end position="224"/>
    </location>
</feature>
<dbReference type="SUPFAM" id="SSF103473">
    <property type="entry name" value="MFS general substrate transporter"/>
    <property type="match status" value="1"/>
</dbReference>
<sequence length="473" mass="48672">MNTSGVDRASVGLRSQRGPVLLAVMLSTALVALDATILATAVPSIVGSLGNFAQFPWLFSSYMLAQAVSVPIFSKLSDMYGRKPVILTGVGLFLVSSVLAGCAWSMPSLIVFRVIQGLGAGAVAPMGMTIVGDIYTVAERAAVQGYVAGVWAVSSVVGPTLGGLLSQFLSWRWVFFVNIPVALVAGWLLLRSYHEKIEREEHRVDFTGAAVLAIALSALILGALEGGNAWEWLSVPTLVCGVVGVVGLAIFVAVERRAGEPIIDLALVRRRVVASTTLVSLGIGALLVGMTSYVPTYLERTAGATPIAAGAAVAAVSIGWPVAASTAGRIYMRWGFQRTVFLGGAIATVGAALTAALSPWPSVIGMAVCAFIIGLGLGYTAAPSLIMAQSSVEWNQRGSVTGLNMFARSAGSAVGVAIYGAIATNLIRAGGGEGDPATVIHASGWVFVAAAVTAVLMAAATLAVPRDEPDSVK</sequence>
<evidence type="ECO:0000256" key="4">
    <source>
        <dbReference type="ARBA" id="ARBA00022475"/>
    </source>
</evidence>
<comment type="subcellular location">
    <subcellularLocation>
        <location evidence="1">Cell inner membrane</location>
        <topology evidence="1">Multi-pass membrane protein</topology>
    </subcellularLocation>
</comment>
<feature type="transmembrane region" description="Helical" evidence="8">
    <location>
        <begin position="442"/>
        <end position="464"/>
    </location>
</feature>
<dbReference type="PROSITE" id="PS50850">
    <property type="entry name" value="MFS"/>
    <property type="match status" value="1"/>
</dbReference>
<reference evidence="11" key="1">
    <citation type="submission" date="2017-04" db="EMBL/GenBank/DDBJ databases">
        <authorList>
            <person name="Varghese N."/>
            <person name="Submissions S."/>
        </authorList>
    </citation>
    <scope>NUCLEOTIDE SEQUENCE [LARGE SCALE GENOMIC DNA]</scope>
    <source>
        <strain evidence="11">NIO-1021</strain>
    </source>
</reference>
<evidence type="ECO:0000313" key="10">
    <source>
        <dbReference type="EMBL" id="SMF08538.1"/>
    </source>
</evidence>
<dbReference type="GO" id="GO:0022857">
    <property type="term" value="F:transmembrane transporter activity"/>
    <property type="evidence" value="ECO:0007669"/>
    <property type="project" value="InterPro"/>
</dbReference>
<feature type="transmembrane region" description="Helical" evidence="8">
    <location>
        <begin position="171"/>
        <end position="190"/>
    </location>
</feature>
<feature type="domain" description="Major facilitator superfamily (MFS) profile" evidence="9">
    <location>
        <begin position="20"/>
        <end position="469"/>
    </location>
</feature>
<comment type="similarity">
    <text evidence="2">Belongs to the major facilitator superfamily. TCR/Tet family.</text>
</comment>
<feature type="transmembrane region" description="Helical" evidence="8">
    <location>
        <begin position="403"/>
        <end position="422"/>
    </location>
</feature>
<dbReference type="PRINTS" id="PR01036">
    <property type="entry name" value="TCRTETB"/>
</dbReference>
<evidence type="ECO:0000256" key="6">
    <source>
        <dbReference type="ARBA" id="ARBA00022989"/>
    </source>
</evidence>
<evidence type="ECO:0000256" key="7">
    <source>
        <dbReference type="ARBA" id="ARBA00023136"/>
    </source>
</evidence>
<dbReference type="PANTHER" id="PTHR23501">
    <property type="entry name" value="MAJOR FACILITATOR SUPERFAMILY"/>
    <property type="match status" value="1"/>
</dbReference>
<name>A0A1X7D4V7_9MICC</name>
<feature type="transmembrane region" description="Helical" evidence="8">
    <location>
        <begin position="145"/>
        <end position="165"/>
    </location>
</feature>
<evidence type="ECO:0000256" key="2">
    <source>
        <dbReference type="ARBA" id="ARBA00007520"/>
    </source>
</evidence>
<dbReference type="InterPro" id="IPR036259">
    <property type="entry name" value="MFS_trans_sf"/>
</dbReference>
<keyword evidence="6 8" id="KW-1133">Transmembrane helix</keyword>
<dbReference type="EMBL" id="FXAC01000008">
    <property type="protein sequence ID" value="SMF08538.1"/>
    <property type="molecule type" value="Genomic_DNA"/>
</dbReference>
<dbReference type="InterPro" id="IPR020846">
    <property type="entry name" value="MFS_dom"/>
</dbReference>
<keyword evidence="11" id="KW-1185">Reference proteome</keyword>
<feature type="transmembrane region" description="Helical" evidence="8">
    <location>
        <begin position="272"/>
        <end position="294"/>
    </location>
</feature>
<feature type="transmembrane region" description="Helical" evidence="8">
    <location>
        <begin position="306"/>
        <end position="327"/>
    </location>
</feature>
<dbReference type="InterPro" id="IPR011701">
    <property type="entry name" value="MFS"/>
</dbReference>
<evidence type="ECO:0000259" key="9">
    <source>
        <dbReference type="PROSITE" id="PS50850"/>
    </source>
</evidence>
<dbReference type="RefSeq" id="WP_240505654.1">
    <property type="nucleotide sequence ID" value="NZ_FXAC01000008.1"/>
</dbReference>
<keyword evidence="4" id="KW-1003">Cell membrane</keyword>
<feature type="transmembrane region" description="Helical" evidence="8">
    <location>
        <begin position="20"/>
        <end position="42"/>
    </location>
</feature>
<feature type="transmembrane region" description="Helical" evidence="8">
    <location>
        <begin position="339"/>
        <end position="357"/>
    </location>
</feature>
<dbReference type="Gene3D" id="1.20.1720.10">
    <property type="entry name" value="Multidrug resistance protein D"/>
    <property type="match status" value="1"/>
</dbReference>
<feature type="transmembrane region" description="Helical" evidence="8">
    <location>
        <begin position="363"/>
        <end position="382"/>
    </location>
</feature>
<dbReference type="Proteomes" id="UP000192929">
    <property type="component" value="Unassembled WGS sequence"/>
</dbReference>
<evidence type="ECO:0000256" key="3">
    <source>
        <dbReference type="ARBA" id="ARBA00022448"/>
    </source>
</evidence>
<dbReference type="AlphaFoldDB" id="A0A1X7D4V7"/>
<protein>
    <submittedName>
        <fullName evidence="10">Drug resistance transporter, EmrB/QacA subfamily</fullName>
    </submittedName>
</protein>
<accession>A0A1X7D4V7</accession>
<keyword evidence="7 8" id="KW-0472">Membrane</keyword>
<feature type="transmembrane region" description="Helical" evidence="8">
    <location>
        <begin position="230"/>
        <end position="252"/>
    </location>
</feature>
<dbReference type="GO" id="GO:0005886">
    <property type="term" value="C:plasma membrane"/>
    <property type="evidence" value="ECO:0007669"/>
    <property type="project" value="UniProtKB-SubCell"/>
</dbReference>
<evidence type="ECO:0000256" key="8">
    <source>
        <dbReference type="SAM" id="Phobius"/>
    </source>
</evidence>
<dbReference type="Pfam" id="PF07690">
    <property type="entry name" value="MFS_1"/>
    <property type="match status" value="1"/>
</dbReference>